<feature type="transmembrane region" description="Helical" evidence="6">
    <location>
        <begin position="84"/>
        <end position="112"/>
    </location>
</feature>
<keyword evidence="3 6" id="KW-0812">Transmembrane</keyword>
<evidence type="ECO:0000256" key="2">
    <source>
        <dbReference type="ARBA" id="ARBA00006772"/>
    </source>
</evidence>
<keyword evidence="4 6" id="KW-1133">Transmembrane helix</keyword>
<dbReference type="PANTHER" id="PTHR10283:SF82">
    <property type="entry name" value="SOLUTE CARRIER FAMILY 13 MEMBER 2"/>
    <property type="match status" value="1"/>
</dbReference>
<feature type="transmembrane region" description="Helical" evidence="6">
    <location>
        <begin position="124"/>
        <end position="144"/>
    </location>
</feature>
<reference evidence="7" key="1">
    <citation type="submission" date="2021-02" db="EMBL/GenBank/DDBJ databases">
        <authorList>
            <person name="Nowell W R."/>
        </authorList>
    </citation>
    <scope>NUCLEOTIDE SEQUENCE</scope>
</reference>
<sequence length="197" mass="21256">YVTDGTTAILFGTLPLIFPDQNPLQSNWKYKPIIQWNQLMKTFPWGVFMLQGAGLAIADGFKSSDLSATIATMLHFIIGAPKTIIILVVIVISAVFTEFTSNIACASILFPVLDSIAHTANMPAAYLIMTSCMGVSLSFMLPIATPPNAMIFSSGHVRMIDMIKAGIGMKIIGIVVVLFASITLIGPIFHVNLLLSH</sequence>
<feature type="transmembrane region" description="Helical" evidence="6">
    <location>
        <begin position="165"/>
        <end position="189"/>
    </location>
</feature>
<organism evidence="7 8">
    <name type="scientific">Rotaria magnacalcarata</name>
    <dbReference type="NCBI Taxonomy" id="392030"/>
    <lineage>
        <taxon>Eukaryota</taxon>
        <taxon>Metazoa</taxon>
        <taxon>Spiralia</taxon>
        <taxon>Gnathifera</taxon>
        <taxon>Rotifera</taxon>
        <taxon>Eurotatoria</taxon>
        <taxon>Bdelloidea</taxon>
        <taxon>Philodinida</taxon>
        <taxon>Philodinidae</taxon>
        <taxon>Rotaria</taxon>
    </lineage>
</organism>
<gene>
    <name evidence="7" type="ORF">BYL167_LOCUS65513</name>
</gene>
<comment type="caution">
    <text evidence="7">The sequence shown here is derived from an EMBL/GenBank/DDBJ whole genome shotgun (WGS) entry which is preliminary data.</text>
</comment>
<evidence type="ECO:0000256" key="3">
    <source>
        <dbReference type="ARBA" id="ARBA00022692"/>
    </source>
</evidence>
<protein>
    <submittedName>
        <fullName evidence="7">Uncharacterized protein</fullName>
    </submittedName>
</protein>
<evidence type="ECO:0000256" key="6">
    <source>
        <dbReference type="SAM" id="Phobius"/>
    </source>
</evidence>
<dbReference type="AlphaFoldDB" id="A0A8S3F9C0"/>
<feature type="non-terminal residue" evidence="7">
    <location>
        <position position="197"/>
    </location>
</feature>
<dbReference type="Pfam" id="PF00939">
    <property type="entry name" value="Na_sulph_symp"/>
    <property type="match status" value="1"/>
</dbReference>
<comment type="subcellular location">
    <subcellularLocation>
        <location evidence="1">Membrane</location>
        <topology evidence="1">Multi-pass membrane protein</topology>
    </subcellularLocation>
</comment>
<dbReference type="Proteomes" id="UP000681967">
    <property type="component" value="Unassembled WGS sequence"/>
</dbReference>
<evidence type="ECO:0000313" key="7">
    <source>
        <dbReference type="EMBL" id="CAF5109728.1"/>
    </source>
</evidence>
<accession>A0A8S3F9C0</accession>
<dbReference type="EMBL" id="CAJOBH010241135">
    <property type="protein sequence ID" value="CAF5109728.1"/>
    <property type="molecule type" value="Genomic_DNA"/>
</dbReference>
<dbReference type="InterPro" id="IPR001898">
    <property type="entry name" value="SLC13A/DASS"/>
</dbReference>
<dbReference type="PANTHER" id="PTHR10283">
    <property type="entry name" value="SOLUTE CARRIER FAMILY 13 MEMBER"/>
    <property type="match status" value="1"/>
</dbReference>
<comment type="similarity">
    <text evidence="2">Belongs to the SLC13A/DASS transporter (TC 2.A.47) family. NADC subfamily.</text>
</comment>
<dbReference type="GO" id="GO:0005310">
    <property type="term" value="F:dicarboxylic acid transmembrane transporter activity"/>
    <property type="evidence" value="ECO:0007669"/>
    <property type="project" value="UniProtKB-ARBA"/>
</dbReference>
<evidence type="ECO:0000313" key="8">
    <source>
        <dbReference type="Proteomes" id="UP000681967"/>
    </source>
</evidence>
<evidence type="ECO:0000256" key="5">
    <source>
        <dbReference type="ARBA" id="ARBA00023136"/>
    </source>
</evidence>
<evidence type="ECO:0000256" key="4">
    <source>
        <dbReference type="ARBA" id="ARBA00022989"/>
    </source>
</evidence>
<proteinExistence type="inferred from homology"/>
<keyword evidence="5 6" id="KW-0472">Membrane</keyword>
<dbReference type="GO" id="GO:0015556">
    <property type="term" value="F:C4-dicarboxylate transmembrane transporter activity"/>
    <property type="evidence" value="ECO:0007669"/>
    <property type="project" value="UniProtKB-ARBA"/>
</dbReference>
<dbReference type="GO" id="GO:0005886">
    <property type="term" value="C:plasma membrane"/>
    <property type="evidence" value="ECO:0007669"/>
    <property type="project" value="TreeGrafter"/>
</dbReference>
<name>A0A8S3F9C0_9BILA</name>
<evidence type="ECO:0000256" key="1">
    <source>
        <dbReference type="ARBA" id="ARBA00004141"/>
    </source>
</evidence>
<feature type="non-terminal residue" evidence="7">
    <location>
        <position position="1"/>
    </location>
</feature>